<dbReference type="GO" id="GO:0006099">
    <property type="term" value="P:tricarboxylic acid cycle"/>
    <property type="evidence" value="ECO:0007669"/>
    <property type="project" value="UniProtKB-UniRule"/>
</dbReference>
<dbReference type="InterPro" id="IPR037099">
    <property type="entry name" value="Fum_R/Succ_DH_flav-like_C_sf"/>
</dbReference>
<dbReference type="SUPFAM" id="SSF46977">
    <property type="entry name" value="Succinate dehydrogenase/fumarate reductase flavoprotein C-terminal domain"/>
    <property type="match status" value="1"/>
</dbReference>
<feature type="modified residue" description="Tele-8alpha-FAD histidine" evidence="17">
    <location>
        <position position="43"/>
    </location>
</feature>
<evidence type="ECO:0000259" key="21">
    <source>
        <dbReference type="Pfam" id="PF02910"/>
    </source>
</evidence>
<evidence type="ECO:0000256" key="5">
    <source>
        <dbReference type="ARBA" id="ARBA00019965"/>
    </source>
</evidence>
<accession>A0A1R1MJH4</accession>
<evidence type="ECO:0000256" key="16">
    <source>
        <dbReference type="PIRSR" id="PIRSR611281-3"/>
    </source>
</evidence>
<dbReference type="GO" id="GO:0009055">
    <property type="term" value="F:electron transfer activity"/>
    <property type="evidence" value="ECO:0007669"/>
    <property type="project" value="TreeGrafter"/>
</dbReference>
<dbReference type="GO" id="GO:0009061">
    <property type="term" value="P:anaerobic respiration"/>
    <property type="evidence" value="ECO:0007669"/>
    <property type="project" value="TreeGrafter"/>
</dbReference>
<keyword evidence="11 18" id="KW-0472">Membrane</keyword>
<dbReference type="FunFam" id="3.90.700.10:FF:000003">
    <property type="entry name" value="Fumarate reductase flavoprotein subunit"/>
    <property type="match status" value="1"/>
</dbReference>
<dbReference type="GO" id="GO:0005886">
    <property type="term" value="C:plasma membrane"/>
    <property type="evidence" value="ECO:0007669"/>
    <property type="project" value="UniProtKB-SubCell"/>
</dbReference>
<evidence type="ECO:0000256" key="15">
    <source>
        <dbReference type="PIRSR" id="PIRSR611281-2"/>
    </source>
</evidence>
<comment type="catalytic activity">
    <reaction evidence="12 18">
        <text>a quinone + succinate = fumarate + a quinol</text>
        <dbReference type="Rhea" id="RHEA:40523"/>
        <dbReference type="ChEBI" id="CHEBI:24646"/>
        <dbReference type="ChEBI" id="CHEBI:29806"/>
        <dbReference type="ChEBI" id="CHEBI:30031"/>
        <dbReference type="ChEBI" id="CHEBI:132124"/>
        <dbReference type="EC" id="1.3.5.1"/>
    </reaction>
</comment>
<evidence type="ECO:0000256" key="13">
    <source>
        <dbReference type="NCBIfam" id="TIGR01816"/>
    </source>
</evidence>
<dbReference type="InterPro" id="IPR027477">
    <property type="entry name" value="Succ_DH/fumarate_Rdtase_cat_sf"/>
</dbReference>
<sequence length="566" mass="63018">MLQLDVAIIGAGGAGLYAALSAIKKNPSLRVGVITKVFPTRSHTGAAQGGVNAALSNVAEDSPEKHTYDTIKGSDFLADQDAVELMCHIAPKIIREMEHMGLPFSRLENGKIAQRPFGGASFPRTCYAADKTGHVMLQTLYEQCIRRNVKFFNEWFVTALVHDEQKVCGLIAIDMKSGKIEVIRAKAVILATGGHARIYWRRTSNALGCTGDGTAIALKAGVPLKDMEFVQFHPTGLRRTGILVTEGARGEGGYLINKDGERFMKRYAPEKMELAPRDLVSRAIETEIAEGRGFRDNEGNEFVYLDLRHLGKKKIMERLPQIRELAIDFEGIDPIEEPIPIRPTAHYCMGGVDTDIDGKTIIDGLFAAGECACVSVHGANRLGGNSLLDIVVFGKITGELASEYATSSQLSEFPISALKDERQKIESLFEKDGKEKLADLRNKLSDILTYGAGIFREEGRLKEALDKVKEIKERAQHLKVEDLSYTFNTNLQQTLEFLNMVELAEVTVMTALERRESRGAHYRVDYPKRDDKNFLKHSIVTLENGEYKLSYKPVNITKYKPEERKY</sequence>
<feature type="binding site" evidence="15">
    <location>
        <position position="381"/>
    </location>
    <ligand>
        <name>substrate</name>
    </ligand>
</feature>
<evidence type="ECO:0000313" key="22">
    <source>
        <dbReference type="EMBL" id="OMH39909.1"/>
    </source>
</evidence>
<dbReference type="InterPro" id="IPR014006">
    <property type="entry name" value="Succ_Dhase_FrdA_Gneg"/>
</dbReference>
<keyword evidence="9 18" id="KW-0249">Electron transport</keyword>
<evidence type="ECO:0000313" key="23">
    <source>
        <dbReference type="Proteomes" id="UP000187408"/>
    </source>
</evidence>
<evidence type="ECO:0000256" key="7">
    <source>
        <dbReference type="ARBA" id="ARBA00022630"/>
    </source>
</evidence>
<organism evidence="22 23">
    <name type="scientific">Desulfurobacterium indicum</name>
    <dbReference type="NCBI Taxonomy" id="1914305"/>
    <lineage>
        <taxon>Bacteria</taxon>
        <taxon>Pseudomonadati</taxon>
        <taxon>Aquificota</taxon>
        <taxon>Aquificia</taxon>
        <taxon>Desulfurobacteriales</taxon>
        <taxon>Desulfurobacteriaceae</taxon>
        <taxon>Desulfurobacterium</taxon>
    </lineage>
</organism>
<evidence type="ECO:0000256" key="11">
    <source>
        <dbReference type="ARBA" id="ARBA00023136"/>
    </source>
</evidence>
<keyword evidence="8 16" id="KW-0274">FAD</keyword>
<dbReference type="SUPFAM" id="SSF56425">
    <property type="entry name" value="Succinate dehydrogenase/fumarate reductase flavoprotein, catalytic domain"/>
    <property type="match status" value="1"/>
</dbReference>
<feature type="coiled-coil region" evidence="19">
    <location>
        <begin position="454"/>
        <end position="481"/>
    </location>
</feature>
<dbReference type="Gene3D" id="1.20.58.100">
    <property type="entry name" value="Fumarate reductase/succinate dehydrogenase flavoprotein-like, C-terminal domain"/>
    <property type="match status" value="1"/>
</dbReference>
<evidence type="ECO:0000256" key="4">
    <source>
        <dbReference type="ARBA" id="ARBA00012792"/>
    </source>
</evidence>
<dbReference type="InterPro" id="IPR030664">
    <property type="entry name" value="SdhA/FrdA/AprA"/>
</dbReference>
<dbReference type="STRING" id="1914305.BLW93_08050"/>
<dbReference type="Pfam" id="PF02910">
    <property type="entry name" value="Succ_DH_flav_C"/>
    <property type="match status" value="1"/>
</dbReference>
<feature type="domain" description="FAD-dependent oxidoreductase 2 FAD-binding" evidence="20">
    <location>
        <begin position="5"/>
        <end position="387"/>
    </location>
</feature>
<evidence type="ECO:0000256" key="19">
    <source>
        <dbReference type="SAM" id="Coils"/>
    </source>
</evidence>
<comment type="pathway">
    <text evidence="2 18">Carbohydrate metabolism; tricarboxylic acid cycle; fumarate from succinate (bacterial route): step 1/1.</text>
</comment>
<evidence type="ECO:0000256" key="10">
    <source>
        <dbReference type="ARBA" id="ARBA00023002"/>
    </source>
</evidence>
<dbReference type="RefSeq" id="WP_076713580.1">
    <property type="nucleotide sequence ID" value="NZ_MOEN01000039.1"/>
</dbReference>
<dbReference type="InterPro" id="IPR003952">
    <property type="entry name" value="FRD_SDH_FAD_BS"/>
</dbReference>
<evidence type="ECO:0000256" key="18">
    <source>
        <dbReference type="RuleBase" id="RU362051"/>
    </source>
</evidence>
<feature type="binding site" evidence="15">
    <location>
        <position position="233"/>
    </location>
    <ligand>
        <name>substrate</name>
    </ligand>
</feature>
<dbReference type="Gene3D" id="3.90.700.10">
    <property type="entry name" value="Succinate dehydrogenase/fumarate reductase flavoprotein, catalytic domain"/>
    <property type="match status" value="1"/>
</dbReference>
<dbReference type="OrthoDB" id="9806724at2"/>
<comment type="cofactor">
    <cofactor evidence="16">
        <name>FAD</name>
        <dbReference type="ChEBI" id="CHEBI:57692"/>
    </cofactor>
    <text evidence="16">Flavinylated by SdhE, about 5% flavinylation occurs in the absence of SdhE.</text>
</comment>
<feature type="binding site" evidence="16">
    <location>
        <begin position="386"/>
        <end position="387"/>
    </location>
    <ligand>
        <name>FAD</name>
        <dbReference type="ChEBI" id="CHEBI:57692"/>
    </ligand>
</feature>
<feature type="binding site" evidence="16">
    <location>
        <position position="370"/>
    </location>
    <ligand>
        <name>FAD</name>
        <dbReference type="ChEBI" id="CHEBI:57692"/>
    </ligand>
</feature>
<protein>
    <recommendedName>
        <fullName evidence="5 13">Succinate dehydrogenase flavoprotein subunit</fullName>
        <ecNumber evidence="4 18">1.3.5.1</ecNumber>
    </recommendedName>
</protein>
<dbReference type="PROSITE" id="PS00504">
    <property type="entry name" value="FRD_SDH_FAD_BINDING"/>
    <property type="match status" value="1"/>
</dbReference>
<feature type="active site" description="Proton acceptor" evidence="14">
    <location>
        <position position="277"/>
    </location>
</feature>
<feature type="binding site" evidence="15">
    <location>
        <position position="245"/>
    </location>
    <ligand>
        <name>substrate</name>
    </ligand>
</feature>
<dbReference type="NCBIfam" id="TIGR01816">
    <property type="entry name" value="sdhA_forward"/>
    <property type="match status" value="1"/>
</dbReference>
<dbReference type="UniPathway" id="UPA00223">
    <property type="reaction ID" value="UER01005"/>
</dbReference>
<dbReference type="GO" id="GO:0022900">
    <property type="term" value="P:electron transport chain"/>
    <property type="evidence" value="ECO:0007669"/>
    <property type="project" value="UniProtKB-UniRule"/>
</dbReference>
<dbReference type="InterPro" id="IPR011281">
    <property type="entry name" value="Succ_DH_flav_su_fwd"/>
</dbReference>
<evidence type="ECO:0000256" key="2">
    <source>
        <dbReference type="ARBA" id="ARBA00004894"/>
    </source>
</evidence>
<dbReference type="Pfam" id="PF00890">
    <property type="entry name" value="FAD_binding_2"/>
    <property type="match status" value="1"/>
</dbReference>
<name>A0A1R1MJH4_9BACT</name>
<evidence type="ECO:0000256" key="3">
    <source>
        <dbReference type="ARBA" id="ARBA00008040"/>
    </source>
</evidence>
<keyword evidence="23" id="KW-1185">Reference proteome</keyword>
<dbReference type="InterPro" id="IPR036188">
    <property type="entry name" value="FAD/NAD-bd_sf"/>
</dbReference>
<dbReference type="EMBL" id="MOEN01000039">
    <property type="protein sequence ID" value="OMH39909.1"/>
    <property type="molecule type" value="Genomic_DNA"/>
</dbReference>
<dbReference type="Gene3D" id="4.10.80.40">
    <property type="entry name" value="succinate dehydrogenase protein domain"/>
    <property type="match status" value="1"/>
</dbReference>
<dbReference type="Proteomes" id="UP000187408">
    <property type="component" value="Unassembled WGS sequence"/>
</dbReference>
<keyword evidence="6 18" id="KW-0813">Transport</keyword>
<gene>
    <name evidence="22" type="ORF">BLW93_08050</name>
</gene>
<dbReference type="PANTHER" id="PTHR11632">
    <property type="entry name" value="SUCCINATE DEHYDROGENASE 2 FLAVOPROTEIN SUBUNIT"/>
    <property type="match status" value="1"/>
</dbReference>
<dbReference type="PIRSF" id="PIRSF000171">
    <property type="entry name" value="SDHA_APRA_LASPO"/>
    <property type="match status" value="1"/>
</dbReference>
<dbReference type="NCBIfam" id="TIGR01812">
    <property type="entry name" value="sdhA_frdA_Gneg"/>
    <property type="match status" value="1"/>
</dbReference>
<dbReference type="AlphaFoldDB" id="A0A1R1MJH4"/>
<evidence type="ECO:0000256" key="12">
    <source>
        <dbReference type="ARBA" id="ARBA00049220"/>
    </source>
</evidence>
<dbReference type="PANTHER" id="PTHR11632:SF51">
    <property type="entry name" value="SUCCINATE DEHYDROGENASE [UBIQUINONE] FLAVOPROTEIN SUBUNIT, MITOCHONDRIAL"/>
    <property type="match status" value="1"/>
</dbReference>
<feature type="binding site" evidence="16">
    <location>
        <position position="212"/>
    </location>
    <ligand>
        <name>FAD</name>
        <dbReference type="ChEBI" id="CHEBI:57692"/>
    </ligand>
</feature>
<dbReference type="PRINTS" id="PR00368">
    <property type="entry name" value="FADPNR"/>
</dbReference>
<feature type="binding site" evidence="16">
    <location>
        <begin position="35"/>
        <end position="50"/>
    </location>
    <ligand>
        <name>FAD</name>
        <dbReference type="ChEBI" id="CHEBI:57692"/>
    </ligand>
</feature>
<feature type="binding site" evidence="16">
    <location>
        <begin position="10"/>
        <end position="15"/>
    </location>
    <ligand>
        <name>FAD</name>
        <dbReference type="ChEBI" id="CHEBI:57692"/>
    </ligand>
</feature>
<dbReference type="FunFam" id="1.20.58.100:FF:000001">
    <property type="entry name" value="Succinate dehydrogenase flavoprotein subunit (SdhA)"/>
    <property type="match status" value="1"/>
</dbReference>
<dbReference type="InterPro" id="IPR003953">
    <property type="entry name" value="FAD-dep_OxRdtase_2_FAD-bd"/>
</dbReference>
<comment type="similarity">
    <text evidence="3 18">Belongs to the FAD-dependent oxidoreductase 2 family. FRD/SDH subfamily.</text>
</comment>
<keyword evidence="19" id="KW-0175">Coiled coil</keyword>
<comment type="caution">
    <text evidence="22">The sequence shown here is derived from an EMBL/GenBank/DDBJ whole genome shotgun (WGS) entry which is preliminary data.</text>
</comment>
<evidence type="ECO:0000256" key="9">
    <source>
        <dbReference type="ARBA" id="ARBA00022982"/>
    </source>
</evidence>
<dbReference type="InterPro" id="IPR015939">
    <property type="entry name" value="Fum_Rdtase/Succ_DH_flav-like_C"/>
</dbReference>
<dbReference type="GO" id="GO:0008177">
    <property type="term" value="F:succinate dehydrogenase (quinone) activity"/>
    <property type="evidence" value="ECO:0007669"/>
    <property type="project" value="UniProtKB-EC"/>
</dbReference>
<evidence type="ECO:0000256" key="6">
    <source>
        <dbReference type="ARBA" id="ARBA00022448"/>
    </source>
</evidence>
<dbReference type="GO" id="GO:0050660">
    <property type="term" value="F:flavin adenine dinucleotide binding"/>
    <property type="evidence" value="ECO:0007669"/>
    <property type="project" value="UniProtKB-UniRule"/>
</dbReference>
<keyword evidence="18" id="KW-0816">Tricarboxylic acid cycle</keyword>
<evidence type="ECO:0000256" key="1">
    <source>
        <dbReference type="ARBA" id="ARBA00004515"/>
    </source>
</evidence>
<keyword evidence="10 18" id="KW-0560">Oxidoreductase</keyword>
<evidence type="ECO:0000256" key="17">
    <source>
        <dbReference type="PIRSR" id="PIRSR611281-4"/>
    </source>
</evidence>
<keyword evidence="7 16" id="KW-0285">Flavoprotein</keyword>
<dbReference type="EC" id="1.3.5.1" evidence="4 18"/>
<reference evidence="22 23" key="1">
    <citation type="submission" date="2016-10" db="EMBL/GenBank/DDBJ databases">
        <title>Genome sequence of a sulfur-reducing bacterium Desulfurobacterium indicum K6013.</title>
        <authorList>
            <person name="Cao J."/>
            <person name="Shao Z."/>
            <person name="Alain K."/>
            <person name="Jebbar M."/>
        </authorList>
    </citation>
    <scope>NUCLEOTIDE SEQUENCE [LARGE SCALE GENOMIC DNA]</scope>
    <source>
        <strain evidence="22 23">K6013</strain>
    </source>
</reference>
<dbReference type="Gene3D" id="3.50.50.60">
    <property type="entry name" value="FAD/NAD(P)-binding domain"/>
    <property type="match status" value="1"/>
</dbReference>
<evidence type="ECO:0000259" key="20">
    <source>
        <dbReference type="Pfam" id="PF00890"/>
    </source>
</evidence>
<evidence type="ECO:0000256" key="8">
    <source>
        <dbReference type="ARBA" id="ARBA00022827"/>
    </source>
</evidence>
<feature type="binding site" evidence="15">
    <location>
        <position position="346"/>
    </location>
    <ligand>
        <name>substrate</name>
    </ligand>
</feature>
<proteinExistence type="inferred from homology"/>
<comment type="subcellular location">
    <subcellularLocation>
        <location evidence="1">Cell inner membrane</location>
        <topology evidence="1">Peripheral membrane protein</topology>
        <orientation evidence="1">Cytoplasmic side</orientation>
    </subcellularLocation>
</comment>
<feature type="domain" description="Fumarate reductase/succinate dehydrogenase flavoprotein-like C-terminal" evidence="21">
    <location>
        <begin position="441"/>
        <end position="566"/>
    </location>
</feature>
<evidence type="ECO:0000256" key="14">
    <source>
        <dbReference type="PIRSR" id="PIRSR000171-1"/>
    </source>
</evidence>
<dbReference type="SUPFAM" id="SSF51905">
    <property type="entry name" value="FAD/NAD(P)-binding domain"/>
    <property type="match status" value="1"/>
</dbReference>